<evidence type="ECO:0000256" key="2">
    <source>
        <dbReference type="SAM" id="Phobius"/>
    </source>
</evidence>
<reference evidence="3 4" key="1">
    <citation type="submission" date="2020-03" db="EMBL/GenBank/DDBJ databases">
        <title>WGS of actinomycetes isolated from Thailand.</title>
        <authorList>
            <person name="Thawai C."/>
        </authorList>
    </citation>
    <scope>NUCLEOTIDE SEQUENCE [LARGE SCALE GENOMIC DNA]</scope>
    <source>
        <strain evidence="3 4">SBST2-5</strain>
    </source>
</reference>
<dbReference type="RefSeq" id="WP_167990949.1">
    <property type="nucleotide sequence ID" value="NZ_JAATEM010000003.1"/>
</dbReference>
<keyword evidence="2" id="KW-0472">Membrane</keyword>
<protein>
    <recommendedName>
        <fullName evidence="5">DUF4350 domain-containing protein</fullName>
    </recommendedName>
</protein>
<dbReference type="Proteomes" id="UP000730591">
    <property type="component" value="Unassembled WGS sequence"/>
</dbReference>
<evidence type="ECO:0000256" key="1">
    <source>
        <dbReference type="SAM" id="MobiDB-lite"/>
    </source>
</evidence>
<organism evidence="3 4">
    <name type="scientific">Streptomyces composti</name>
    <dbReference type="NCBI Taxonomy" id="2720025"/>
    <lineage>
        <taxon>Bacteria</taxon>
        <taxon>Bacillati</taxon>
        <taxon>Actinomycetota</taxon>
        <taxon>Actinomycetes</taxon>
        <taxon>Kitasatosporales</taxon>
        <taxon>Streptomycetaceae</taxon>
        <taxon>Streptomyces</taxon>
    </lineage>
</organism>
<evidence type="ECO:0008006" key="5">
    <source>
        <dbReference type="Google" id="ProtNLM"/>
    </source>
</evidence>
<accession>A0ABX1A5M2</accession>
<gene>
    <name evidence="3" type="ORF">HCJ93_03455</name>
</gene>
<proteinExistence type="predicted"/>
<comment type="caution">
    <text evidence="3">The sequence shown here is derived from an EMBL/GenBank/DDBJ whole genome shotgun (WGS) entry which is preliminary data.</text>
</comment>
<feature type="transmembrane region" description="Helical" evidence="2">
    <location>
        <begin position="278"/>
        <end position="299"/>
    </location>
</feature>
<sequence length="731" mass="77809">MKCTTVTCTAPAATAPPAGTGSTDGRLSLRPLLVLCFLVTAVPLLILAATAPSSAADEPRPGNETPQAAVGAQAARLAEYLRTSPVHVTDQLPRRVPRSLADDFARLAGRTGVPTYVLVLPGEITRGQDLLDQVHRRLGRDGLYVLIDEYEVTGARAYGVRAPAEAALRVVRNELPFDAGPLRGFERFVEVAAMEPAEAGRLADAAAEAYGEDGPEGLYIGPTDRRDQSFLTGIAVAGVPVVILTLVPYIRRRRRGPPPAGAKPVLWFTPGVPWWRRLLLPAVALLTGAAIAGAAALVFDETRSSAAPTPTPRDMSARVERVVAGLAEDPVYQDPESPRLLDAPRLARLHDRIDRFARSQGGGPVFVTLVPHMPEDETAGDEERFAAAVHARLGEDGVYITADPASGYLNAFNHGLRLNSYDLLLKLPEPVEYGSDAAREAGDHLLGERLDALMTHLDKAPRTDEPTDGVTPPPAPGPAQEHLLPPLFATDFWPGLIMGAVAAVVLVLVICALWALAARTGPRLGRRPGPGSPRAAPRAPSLSWLRRTARTELRAAQAALRTLPATGRDPADPEPQCRKARTYVEAAMSLTDGGDPARLNAPALTPARLLAVTVLARAARAALRGDSGTYCCAVNPLHGPAAGRHRVQPHRGGHGKRVLPLCEPCSEAAYLDPGGLHKRFLTLPGEQRRRRIRYEEASNALLAPLAKDYDSLARKVRGAAAARTGRAAATG</sequence>
<feature type="transmembrane region" description="Helical" evidence="2">
    <location>
        <begin position="492"/>
        <end position="517"/>
    </location>
</feature>
<evidence type="ECO:0000313" key="3">
    <source>
        <dbReference type="EMBL" id="NJP49154.1"/>
    </source>
</evidence>
<keyword evidence="4" id="KW-1185">Reference proteome</keyword>
<keyword evidence="2" id="KW-1133">Transmembrane helix</keyword>
<dbReference type="EMBL" id="JAATEM010000003">
    <property type="protein sequence ID" value="NJP49154.1"/>
    <property type="molecule type" value="Genomic_DNA"/>
</dbReference>
<feature type="transmembrane region" description="Helical" evidence="2">
    <location>
        <begin position="32"/>
        <end position="51"/>
    </location>
</feature>
<feature type="transmembrane region" description="Helical" evidence="2">
    <location>
        <begin position="230"/>
        <end position="250"/>
    </location>
</feature>
<feature type="region of interest" description="Disordered" evidence="1">
    <location>
        <begin position="460"/>
        <end position="480"/>
    </location>
</feature>
<keyword evidence="2" id="KW-0812">Transmembrane</keyword>
<feature type="region of interest" description="Disordered" evidence="1">
    <location>
        <begin position="522"/>
        <end position="541"/>
    </location>
</feature>
<name>A0ABX1A5M2_9ACTN</name>
<evidence type="ECO:0000313" key="4">
    <source>
        <dbReference type="Proteomes" id="UP000730591"/>
    </source>
</evidence>